<reference evidence="1 2" key="1">
    <citation type="journal article" date="2015" name="Fungal Genet. Biol.">
        <title>Evolution of novel wood decay mechanisms in Agaricales revealed by the genome sequences of Fistulina hepatica and Cylindrobasidium torrendii.</title>
        <authorList>
            <person name="Floudas D."/>
            <person name="Held B.W."/>
            <person name="Riley R."/>
            <person name="Nagy L.G."/>
            <person name="Koehler G."/>
            <person name="Ransdell A.S."/>
            <person name="Younus H."/>
            <person name="Chow J."/>
            <person name="Chiniquy J."/>
            <person name="Lipzen A."/>
            <person name="Tritt A."/>
            <person name="Sun H."/>
            <person name="Haridas S."/>
            <person name="LaButti K."/>
            <person name="Ohm R.A."/>
            <person name="Kues U."/>
            <person name="Blanchette R.A."/>
            <person name="Grigoriev I.V."/>
            <person name="Minto R.E."/>
            <person name="Hibbett D.S."/>
        </authorList>
    </citation>
    <scope>NUCLEOTIDE SEQUENCE [LARGE SCALE GENOMIC DNA]</scope>
    <source>
        <strain evidence="1 2">ATCC 64428</strain>
    </source>
</reference>
<dbReference type="EMBL" id="KN881900">
    <property type="protein sequence ID" value="KIY47967.1"/>
    <property type="molecule type" value="Genomic_DNA"/>
</dbReference>
<proteinExistence type="predicted"/>
<protein>
    <submittedName>
        <fullName evidence="1">Uncharacterized protein</fullName>
    </submittedName>
</protein>
<sequence>MYPLLKFRMELRVPCLVVDWHVLCGLVLPHSLAELAQEELAQARYDVRSFNGFRETPLRHYPGGARATYLFVGNFNVAHLPAWSACVRFELGARAQPATQPKRCLWFLPVA</sequence>
<dbReference type="Proteomes" id="UP000054144">
    <property type="component" value="Unassembled WGS sequence"/>
</dbReference>
<accession>A0A0D7AAD6</accession>
<gene>
    <name evidence="1" type="ORF">FISHEDRAFT_59269</name>
</gene>
<organism evidence="1 2">
    <name type="scientific">Fistulina hepatica ATCC 64428</name>
    <dbReference type="NCBI Taxonomy" id="1128425"/>
    <lineage>
        <taxon>Eukaryota</taxon>
        <taxon>Fungi</taxon>
        <taxon>Dikarya</taxon>
        <taxon>Basidiomycota</taxon>
        <taxon>Agaricomycotina</taxon>
        <taxon>Agaricomycetes</taxon>
        <taxon>Agaricomycetidae</taxon>
        <taxon>Agaricales</taxon>
        <taxon>Fistulinaceae</taxon>
        <taxon>Fistulina</taxon>
    </lineage>
</organism>
<dbReference type="AlphaFoldDB" id="A0A0D7AAD6"/>
<keyword evidence="2" id="KW-1185">Reference proteome</keyword>
<evidence type="ECO:0000313" key="2">
    <source>
        <dbReference type="Proteomes" id="UP000054144"/>
    </source>
</evidence>
<evidence type="ECO:0000313" key="1">
    <source>
        <dbReference type="EMBL" id="KIY47967.1"/>
    </source>
</evidence>
<name>A0A0D7AAD6_9AGAR</name>